<protein>
    <submittedName>
        <fullName evidence="1">Uncharacterized protein</fullName>
    </submittedName>
</protein>
<evidence type="ECO:0000313" key="1">
    <source>
        <dbReference type="EMBL" id="GEP12246.1"/>
    </source>
</evidence>
<accession>A0A512JQK7</accession>
<organism evidence="1 2">
    <name type="scientific">Methylobacterium gnaphalii</name>
    <dbReference type="NCBI Taxonomy" id="1010610"/>
    <lineage>
        <taxon>Bacteria</taxon>
        <taxon>Pseudomonadati</taxon>
        <taxon>Pseudomonadota</taxon>
        <taxon>Alphaproteobacteria</taxon>
        <taxon>Hyphomicrobiales</taxon>
        <taxon>Methylobacteriaceae</taxon>
        <taxon>Methylobacterium</taxon>
    </lineage>
</organism>
<reference evidence="1 2" key="1">
    <citation type="submission" date="2019-07" db="EMBL/GenBank/DDBJ databases">
        <title>Whole genome shotgun sequence of Methylobacterium gnaphalii NBRC 107716.</title>
        <authorList>
            <person name="Hosoyama A."/>
            <person name="Uohara A."/>
            <person name="Ohji S."/>
            <person name="Ichikawa N."/>
        </authorList>
    </citation>
    <scope>NUCLEOTIDE SEQUENCE [LARGE SCALE GENOMIC DNA]</scope>
    <source>
        <strain evidence="1 2">NBRC 107716</strain>
    </source>
</reference>
<dbReference type="EMBL" id="BJZV01000034">
    <property type="protein sequence ID" value="GEP12246.1"/>
    <property type="molecule type" value="Genomic_DNA"/>
</dbReference>
<dbReference type="AlphaFoldDB" id="A0A512JQK7"/>
<dbReference type="Proteomes" id="UP000321750">
    <property type="component" value="Unassembled WGS sequence"/>
</dbReference>
<proteinExistence type="predicted"/>
<keyword evidence="2" id="KW-1185">Reference proteome</keyword>
<comment type="caution">
    <text evidence="1">The sequence shown here is derived from an EMBL/GenBank/DDBJ whole genome shotgun (WGS) entry which is preliminary data.</text>
</comment>
<sequence length="272" mass="28792">MNMITDEIALALARLGIGAGSALSFRNRLRNGAFTVNQRAVSGTVTLAAGVYGHDGFKAGSGGCTYTFAKTNGVTFITITAGTLLQIVPGTHYLPEGGAYTASWLGTAQARINGGAYTASPQTVLNIVPEANTTIEWGTGTLARPQFEPGTAPSLFEVRDDELWRCQRWFSKSYPHGVAPGAVSSAGTAARFALNSYGFYDGLIRFPRSMASTPQITAYNHSTGAAATWHFSSGDKAVAVQSVSTEGWEPTGNNTWPPGDYTYPNWTASCEP</sequence>
<dbReference type="RefSeq" id="WP_147048633.1">
    <property type="nucleotide sequence ID" value="NZ_BJZV01000034.1"/>
</dbReference>
<dbReference type="OrthoDB" id="564699at2"/>
<gene>
    <name evidence="1" type="ORF">MGN01_40910</name>
</gene>
<name>A0A512JQK7_9HYPH</name>
<evidence type="ECO:0000313" key="2">
    <source>
        <dbReference type="Proteomes" id="UP000321750"/>
    </source>
</evidence>